<dbReference type="Pfam" id="PF01609">
    <property type="entry name" value="DDE_Tnp_1"/>
    <property type="match status" value="1"/>
</dbReference>
<dbReference type="PATRIC" id="fig|748449.3.peg.344"/>
<dbReference type="Gene3D" id="3.90.350.10">
    <property type="entry name" value="Transposase Inhibitor Protein From Tn5, Chain A, domain 1"/>
    <property type="match status" value="1"/>
</dbReference>
<organism evidence="2 3">
    <name type="scientific">Halobacteroides halobius (strain ATCC 35273 / DSM 5150 / MD-1)</name>
    <dbReference type="NCBI Taxonomy" id="748449"/>
    <lineage>
        <taxon>Bacteria</taxon>
        <taxon>Bacillati</taxon>
        <taxon>Bacillota</taxon>
        <taxon>Clostridia</taxon>
        <taxon>Halanaerobiales</taxon>
        <taxon>Halobacteroidaceae</taxon>
        <taxon>Halobacteroides</taxon>
    </lineage>
</organism>
<dbReference type="GO" id="GO:0006313">
    <property type="term" value="P:DNA transposition"/>
    <property type="evidence" value="ECO:0007669"/>
    <property type="project" value="InterPro"/>
</dbReference>
<dbReference type="STRING" id="748449.Halha_0372"/>
<dbReference type="GO" id="GO:0004803">
    <property type="term" value="F:transposase activity"/>
    <property type="evidence" value="ECO:0007669"/>
    <property type="project" value="InterPro"/>
</dbReference>
<dbReference type="InterPro" id="IPR012337">
    <property type="entry name" value="RNaseH-like_sf"/>
</dbReference>
<keyword evidence="3" id="KW-1185">Reference proteome</keyword>
<protein>
    <submittedName>
        <fullName evidence="2">Transposase family protein</fullName>
    </submittedName>
</protein>
<dbReference type="EMBL" id="CP003359">
    <property type="protein sequence ID" value="AGB40367.1"/>
    <property type="molecule type" value="Genomic_DNA"/>
</dbReference>
<gene>
    <name evidence="2" type="ordered locus">Halha_0372</name>
</gene>
<accession>L0K534</accession>
<dbReference type="NCBIfam" id="NF033540">
    <property type="entry name" value="transpos_IS701"/>
    <property type="match status" value="1"/>
</dbReference>
<name>L0K534_HALHC</name>
<dbReference type="AlphaFoldDB" id="L0K534"/>
<reference evidence="3" key="1">
    <citation type="submission" date="2012-02" db="EMBL/GenBank/DDBJ databases">
        <title>The complete genome of Halobacteroides halobius DSM 5150.</title>
        <authorList>
            <person name="Lucas S."/>
            <person name="Copeland A."/>
            <person name="Lapidus A."/>
            <person name="Glavina del Rio T."/>
            <person name="Dalin E."/>
            <person name="Tice H."/>
            <person name="Bruce D."/>
            <person name="Goodwin L."/>
            <person name="Pitluck S."/>
            <person name="Peters L."/>
            <person name="Mikhailova N."/>
            <person name="Gu W."/>
            <person name="Kyrpides N."/>
            <person name="Mavromatis K."/>
            <person name="Ivanova N."/>
            <person name="Brettin T."/>
            <person name="Detter J.C."/>
            <person name="Han C."/>
            <person name="Larimer F."/>
            <person name="Land M."/>
            <person name="Hauser L."/>
            <person name="Markowitz V."/>
            <person name="Cheng J.-F."/>
            <person name="Hugenholtz P."/>
            <person name="Woyke T."/>
            <person name="Wu D."/>
            <person name="Tindall B."/>
            <person name="Pomrenke H."/>
            <person name="Brambilla E."/>
            <person name="Klenk H.-P."/>
            <person name="Eisen J.A."/>
        </authorList>
    </citation>
    <scope>NUCLEOTIDE SEQUENCE [LARGE SCALE GENOMIC DNA]</scope>
    <source>
        <strain evidence="3">ATCC 35273 / DSM 5150 / MD-1</strain>
    </source>
</reference>
<dbReference type="InterPro" id="IPR002559">
    <property type="entry name" value="Transposase_11"/>
</dbReference>
<dbReference type="RefSeq" id="WP_015326093.1">
    <property type="nucleotide sequence ID" value="NC_019978.1"/>
</dbReference>
<dbReference type="OrthoDB" id="2519014at2"/>
<evidence type="ECO:0000313" key="2">
    <source>
        <dbReference type="EMBL" id="AGB40367.1"/>
    </source>
</evidence>
<dbReference type="eggNOG" id="COG3385">
    <property type="taxonomic scope" value="Bacteria"/>
</dbReference>
<dbReference type="HOGENOM" id="CLU_055577_0_0_9"/>
<evidence type="ECO:0000313" key="3">
    <source>
        <dbReference type="Proteomes" id="UP000010880"/>
    </source>
</evidence>
<sequence length="396" mass="45962">MSNNFILPDNKLIDKFFDENNFNLYYSKPALKHIKEFILAGISKGFSSKTTDIAEYSENHRTTIGHFLSKGNWNEEFIKEIIKNQSLEFSFDYAKNNDEPIFILHDDTVSEKTKPSSQAKSPIEKTDFCYSHLTGRTVLGHQLLTTMIQSGEHNLVYDLQRYDRERQSKIDTVCDIAESMPTPPTNAYALFDSWYNCPKIINAYAKKGYHCIGALKRNRIIYPKGIRIGISDYAKYIQKSDVHLVTVNGSEYWVHRYEGNLNNIENAVVILSWPVDAFKNSKALRAFLCTNVSLDEKTILEYYSKRWSIEVYFRQSKRILGLDKYQVRSIKAIDRIWVLQNLVYLFCTIGLDKPMKFGRGVLEARKHSKREYIEWIYECAQTGIPLNTTLELLNVA</sequence>
<proteinExistence type="predicted"/>
<dbReference type="Proteomes" id="UP000010880">
    <property type="component" value="Chromosome"/>
</dbReference>
<feature type="domain" description="Transposase IS4-like" evidence="1">
    <location>
        <begin position="154"/>
        <end position="345"/>
    </location>
</feature>
<dbReference type="KEGG" id="hhl:Halha_0372"/>
<dbReference type="GO" id="GO:0003677">
    <property type="term" value="F:DNA binding"/>
    <property type="evidence" value="ECO:0007669"/>
    <property type="project" value="InterPro"/>
</dbReference>
<evidence type="ECO:0000259" key="1">
    <source>
        <dbReference type="Pfam" id="PF01609"/>
    </source>
</evidence>
<dbReference type="SUPFAM" id="SSF53098">
    <property type="entry name" value="Ribonuclease H-like"/>
    <property type="match status" value="1"/>
</dbReference>